<gene>
    <name evidence="2" type="ORF">BJ993_002930</name>
</gene>
<keyword evidence="1" id="KW-1133">Transmembrane helix</keyword>
<feature type="transmembrane region" description="Helical" evidence="1">
    <location>
        <begin position="106"/>
        <end position="124"/>
    </location>
</feature>
<comment type="caution">
    <text evidence="2">The sequence shown here is derived from an EMBL/GenBank/DDBJ whole genome shotgun (WGS) entry which is preliminary data.</text>
</comment>
<evidence type="ECO:0000313" key="2">
    <source>
        <dbReference type="EMBL" id="NYI45850.1"/>
    </source>
</evidence>
<feature type="transmembrane region" description="Helical" evidence="1">
    <location>
        <begin position="12"/>
        <end position="34"/>
    </location>
</feature>
<feature type="transmembrane region" description="Helical" evidence="1">
    <location>
        <begin position="131"/>
        <end position="150"/>
    </location>
</feature>
<feature type="transmembrane region" description="Helical" evidence="1">
    <location>
        <begin position="46"/>
        <end position="63"/>
    </location>
</feature>
<evidence type="ECO:0000313" key="3">
    <source>
        <dbReference type="Proteomes" id="UP000562045"/>
    </source>
</evidence>
<sequence>MAPAARRTCPWWVPAAVLVLTVGQLAVATFVPGIDRFEGKAFGGRLLAYPVLMLVVPAVWWLRARRTADAGGAPWGAFALVMMPFLVDVTGNSLDLYDTVVWWDDLNHYANWALLCGGLGLLVAGRLEPGWVIVAVTGIGAVLAIGWELGEWFTFIRHGTELDTAYEDTLGDEVLGTLGAFTAALLLARRQRGRPARPVG</sequence>
<dbReference type="AlphaFoldDB" id="A0A7Y9ZL11"/>
<dbReference type="RefSeq" id="WP_179649568.1">
    <property type="nucleotide sequence ID" value="NZ_JACBZM010000001.1"/>
</dbReference>
<keyword evidence="1" id="KW-0812">Transmembrane</keyword>
<reference evidence="2 3" key="1">
    <citation type="submission" date="2020-07" db="EMBL/GenBank/DDBJ databases">
        <title>Sequencing the genomes of 1000 actinobacteria strains.</title>
        <authorList>
            <person name="Klenk H.-P."/>
        </authorList>
    </citation>
    <scope>NUCLEOTIDE SEQUENCE [LARGE SCALE GENOMIC DNA]</scope>
    <source>
        <strain evidence="2 3">DSM 15131</strain>
    </source>
</reference>
<dbReference type="Proteomes" id="UP000562045">
    <property type="component" value="Unassembled WGS sequence"/>
</dbReference>
<evidence type="ECO:0000256" key="1">
    <source>
        <dbReference type="SAM" id="Phobius"/>
    </source>
</evidence>
<dbReference type="EMBL" id="JACBZM010000001">
    <property type="protein sequence ID" value="NYI45850.1"/>
    <property type="molecule type" value="Genomic_DNA"/>
</dbReference>
<feature type="transmembrane region" description="Helical" evidence="1">
    <location>
        <begin position="170"/>
        <end position="188"/>
    </location>
</feature>
<name>A0A7Y9ZL11_9ACTN</name>
<dbReference type="InterPro" id="IPR014509">
    <property type="entry name" value="YjdF-like"/>
</dbReference>
<accession>A0A7Y9ZL11</accession>
<keyword evidence="1" id="KW-0472">Membrane</keyword>
<protein>
    <submittedName>
        <fullName evidence="2">Uncharacterized protein</fullName>
    </submittedName>
</protein>
<dbReference type="Pfam" id="PF09997">
    <property type="entry name" value="DUF2238"/>
    <property type="match status" value="1"/>
</dbReference>
<organism evidence="2 3">
    <name type="scientific">Nocardioides aromaticivorans</name>
    <dbReference type="NCBI Taxonomy" id="200618"/>
    <lineage>
        <taxon>Bacteria</taxon>
        <taxon>Bacillati</taxon>
        <taxon>Actinomycetota</taxon>
        <taxon>Actinomycetes</taxon>
        <taxon>Propionibacteriales</taxon>
        <taxon>Nocardioidaceae</taxon>
        <taxon>Nocardioides</taxon>
    </lineage>
</organism>
<feature type="transmembrane region" description="Helical" evidence="1">
    <location>
        <begin position="75"/>
        <end position="94"/>
    </location>
</feature>
<proteinExistence type="predicted"/>